<protein>
    <submittedName>
        <fullName evidence="5">Glycoside hydrolase family 3 C-terminal domain-containing protein</fullName>
    </submittedName>
</protein>
<dbReference type="AlphaFoldDB" id="A0A853ETR9"/>
<evidence type="ECO:0000256" key="3">
    <source>
        <dbReference type="ARBA" id="ARBA00022801"/>
    </source>
</evidence>
<dbReference type="EMBL" id="JACBYE010000021">
    <property type="protein sequence ID" value="NYS93850.1"/>
    <property type="molecule type" value="Genomic_DNA"/>
</dbReference>
<organism evidence="5 6">
    <name type="scientific">Sanguibacter inulinus</name>
    <dbReference type="NCBI Taxonomy" id="60922"/>
    <lineage>
        <taxon>Bacteria</taxon>
        <taxon>Bacillati</taxon>
        <taxon>Actinomycetota</taxon>
        <taxon>Actinomycetes</taxon>
        <taxon>Micrococcales</taxon>
        <taxon>Sanguibacteraceae</taxon>
        <taxon>Sanguibacter</taxon>
    </lineage>
</organism>
<dbReference type="GO" id="GO:0031222">
    <property type="term" value="P:arabinan catabolic process"/>
    <property type="evidence" value="ECO:0007669"/>
    <property type="project" value="TreeGrafter"/>
</dbReference>
<dbReference type="PANTHER" id="PTHR42721:SF3">
    <property type="entry name" value="BETA-D-XYLOSIDASE 5-RELATED"/>
    <property type="match status" value="1"/>
</dbReference>
<dbReference type="Pfam" id="PF14310">
    <property type="entry name" value="Fn3-like"/>
    <property type="match status" value="1"/>
</dbReference>
<evidence type="ECO:0000313" key="6">
    <source>
        <dbReference type="Proteomes" id="UP000561011"/>
    </source>
</evidence>
<evidence type="ECO:0000313" key="5">
    <source>
        <dbReference type="EMBL" id="NYS93850.1"/>
    </source>
</evidence>
<keyword evidence="2" id="KW-0732">Signal</keyword>
<feature type="domain" description="Fibronectin type III-like" evidence="4">
    <location>
        <begin position="721"/>
        <end position="791"/>
    </location>
</feature>
<keyword evidence="3 5" id="KW-0378">Hydrolase</keyword>
<dbReference type="InterPro" id="IPR036962">
    <property type="entry name" value="Glyco_hydro_3_N_sf"/>
</dbReference>
<dbReference type="Gene3D" id="2.60.40.10">
    <property type="entry name" value="Immunoglobulins"/>
    <property type="match status" value="1"/>
</dbReference>
<dbReference type="SUPFAM" id="SSF51445">
    <property type="entry name" value="(Trans)glycosidases"/>
    <property type="match status" value="1"/>
</dbReference>
<dbReference type="InterPro" id="IPR001764">
    <property type="entry name" value="Glyco_hydro_3_N"/>
</dbReference>
<keyword evidence="6" id="KW-1185">Reference proteome</keyword>
<dbReference type="SMART" id="SM01217">
    <property type="entry name" value="Fn3_like"/>
    <property type="match status" value="1"/>
</dbReference>
<evidence type="ECO:0000256" key="2">
    <source>
        <dbReference type="ARBA" id="ARBA00022729"/>
    </source>
</evidence>
<dbReference type="GO" id="GO:0046556">
    <property type="term" value="F:alpha-L-arabinofuranosidase activity"/>
    <property type="evidence" value="ECO:0007669"/>
    <property type="project" value="TreeGrafter"/>
</dbReference>
<dbReference type="InterPro" id="IPR036881">
    <property type="entry name" value="Glyco_hydro_3_C_sf"/>
</dbReference>
<comment type="similarity">
    <text evidence="1">Belongs to the glycosyl hydrolase 3 family.</text>
</comment>
<proteinExistence type="inferred from homology"/>
<sequence length="943" mass="99903">MTLAEKVASLHQAVPAIPRLGLAAFRTGTEALHGVSWLGTATVFPQPVGLAASWDTDLVRRVGDAVATEVRAKHAADPTVSLNVWAPVVNPLRNPLWGRNEEGYSEDPELTAEIATAYCSGLRGDHPAFWKTVPTLKHFLAYNNEVDRAVTSSQLRPRVLHEYELPAYRGPVEAGVVGAVMPSYNLVDGRPNHVARELLDELRSWTPASLLVVSDAAAPSNLVEGERYFTSGAESHAAALLAGVDSFTDHDTDSGPTVRDVTAALEAGLLTEDDVDRSVVRLLELRLRTGELDPDLDPYASIPADAIDLPEHRALAREAAAAGVVVLANDGILPLLGPDRAAPRRVAVVGPLAGRVLHDWYSGTPPYLSDLGSALAARLAAPGTSAEGGTEVTEVMVVDGADRIGLRARSTGTYLSVSEPDGTVTASAERCDLTAQLDVTDWGHGVVTLRSAATDALLSGGSWIVRADASRVGGWVAQETFRLHRHTDGAWSVQHIGSGRWLRVQHGSLTLVTDATTLEDAERFDLRTVRSGEAAVAEAAGAADVVVVAVGNDPHILGRETEDRPDLDLPRASQEIWRAAVEANDRAVLAVLSSYPYALGDAAEQAAAVVWSSHAGQELGPGLTDVLVGDVEPTGRLTQTWVASTADAGDILDYDIVSAKSTYWYDETAPLYAFGHGLGYAGASYGRTTSPSSVEVVADGHVAPFEVSVEVTNTGDRPLHELVQVYVSLPDQHPAGRRRRLGGHRRVVLAPGESRRVEVTVDPASLATWDAHHDRWHTAPGTYRMDLGRSSADVRAVVAVEVVGPQAPSLGRGDSVSAVAFDTVRDLDLVPQSPLHGTALGVRRGSRSGEAVYSRMDLDGVTEIRVSAACWSGGPGSSGGRADVSLVLPDGTRPGPHVLSPGTENWTEVVVHVPGSARRLGDLTVRLGGTARIAHLRLVGPRD</sequence>
<dbReference type="SUPFAM" id="SSF52279">
    <property type="entry name" value="Beta-D-glucan exohydrolase, C-terminal domain"/>
    <property type="match status" value="1"/>
</dbReference>
<dbReference type="InterPro" id="IPR044993">
    <property type="entry name" value="BXL"/>
</dbReference>
<dbReference type="InterPro" id="IPR017853">
    <property type="entry name" value="GH"/>
</dbReference>
<gene>
    <name evidence="5" type="ORF">HZZ10_09990</name>
</gene>
<dbReference type="Pfam" id="PF00933">
    <property type="entry name" value="Glyco_hydro_3"/>
    <property type="match status" value="1"/>
</dbReference>
<dbReference type="InterPro" id="IPR013783">
    <property type="entry name" value="Ig-like_fold"/>
</dbReference>
<dbReference type="InterPro" id="IPR002772">
    <property type="entry name" value="Glyco_hydro_3_C"/>
</dbReference>
<evidence type="ECO:0000259" key="4">
    <source>
        <dbReference type="SMART" id="SM01217"/>
    </source>
</evidence>
<dbReference type="Gene3D" id="3.40.50.1700">
    <property type="entry name" value="Glycoside hydrolase family 3 C-terminal domain"/>
    <property type="match status" value="1"/>
</dbReference>
<dbReference type="InterPro" id="IPR026891">
    <property type="entry name" value="Fn3-like"/>
</dbReference>
<dbReference type="InterPro" id="IPR008999">
    <property type="entry name" value="Actin-crosslinking"/>
</dbReference>
<dbReference type="Pfam" id="PF01915">
    <property type="entry name" value="Glyco_hydro_3_C"/>
    <property type="match status" value="1"/>
</dbReference>
<dbReference type="GO" id="GO:0009044">
    <property type="term" value="F:xylan 1,4-beta-xylosidase activity"/>
    <property type="evidence" value="ECO:0007669"/>
    <property type="project" value="InterPro"/>
</dbReference>
<dbReference type="Gene3D" id="2.60.120.380">
    <property type="match status" value="1"/>
</dbReference>
<reference evidence="5 6" key="1">
    <citation type="submission" date="2020-07" db="EMBL/GenBank/DDBJ databases">
        <title>MOT database genomes.</title>
        <authorList>
            <person name="Joseph S."/>
            <person name="Aduse-Opoku J."/>
            <person name="Hashim A."/>
            <person name="Wade W."/>
            <person name="Curtis M."/>
        </authorList>
    </citation>
    <scope>NUCLEOTIDE SEQUENCE [LARGE SCALE GENOMIC DNA]</scope>
    <source>
        <strain evidence="5 6">DSM 100099</strain>
    </source>
</reference>
<dbReference type="SUPFAM" id="SSF50405">
    <property type="entry name" value="Actin-crosslinking proteins"/>
    <property type="match status" value="1"/>
</dbReference>
<dbReference type="CDD" id="cd23343">
    <property type="entry name" value="beta-trefoil_FSCN_BglX-like"/>
    <property type="match status" value="1"/>
</dbReference>
<evidence type="ECO:0000256" key="1">
    <source>
        <dbReference type="ARBA" id="ARBA00005336"/>
    </source>
</evidence>
<comment type="caution">
    <text evidence="5">The sequence shown here is derived from an EMBL/GenBank/DDBJ whole genome shotgun (WGS) entry which is preliminary data.</text>
</comment>
<name>A0A853ETR9_9MICO</name>
<dbReference type="Gene3D" id="3.20.20.300">
    <property type="entry name" value="Glycoside hydrolase, family 3, N-terminal domain"/>
    <property type="match status" value="1"/>
</dbReference>
<dbReference type="PANTHER" id="PTHR42721">
    <property type="entry name" value="SUGAR HYDROLASE-RELATED"/>
    <property type="match status" value="1"/>
</dbReference>
<dbReference type="Proteomes" id="UP000561011">
    <property type="component" value="Unassembled WGS sequence"/>
</dbReference>
<dbReference type="GO" id="GO:0045493">
    <property type="term" value="P:xylan catabolic process"/>
    <property type="evidence" value="ECO:0007669"/>
    <property type="project" value="InterPro"/>
</dbReference>
<accession>A0A853ETR9</accession>
<dbReference type="PRINTS" id="PR00133">
    <property type="entry name" value="GLHYDRLASE3"/>
</dbReference>